<dbReference type="GO" id="GO:0000139">
    <property type="term" value="C:Golgi membrane"/>
    <property type="evidence" value="ECO:0007669"/>
    <property type="project" value="InterPro"/>
</dbReference>
<dbReference type="PANTHER" id="PTHR10231">
    <property type="entry name" value="NUCLEOTIDE-SUGAR TRANSMEMBRANE TRANSPORTER"/>
    <property type="match status" value="1"/>
</dbReference>
<feature type="transmembrane region" description="Helical" evidence="7">
    <location>
        <begin position="42"/>
        <end position="66"/>
    </location>
</feature>
<keyword evidence="3" id="KW-0762">Sugar transport</keyword>
<comment type="subcellular location">
    <subcellularLocation>
        <location evidence="1">Membrane</location>
        <topology evidence="1">Multi-pass membrane protein</topology>
    </subcellularLocation>
</comment>
<keyword evidence="3" id="KW-0813">Transport</keyword>
<protein>
    <recommendedName>
        <fullName evidence="10">UDP-galactose transporter</fullName>
    </recommendedName>
</protein>
<feature type="transmembrane region" description="Helical" evidence="7">
    <location>
        <begin position="181"/>
        <end position="205"/>
    </location>
</feature>
<keyword evidence="5 7" id="KW-1133">Transmembrane helix</keyword>
<dbReference type="InterPro" id="IPR037185">
    <property type="entry name" value="EmrE-like"/>
</dbReference>
<evidence type="ECO:0000313" key="8">
    <source>
        <dbReference type="EMBL" id="CAH1392448.1"/>
    </source>
</evidence>
<sequence length="338" mass="37770">MKADMSDLQKTHLKATSLVTLTLQNSLLGLSMRYSRTRDGPMFIASTAVVMTELIKLIASLFLVYCEHQNFKSWRQALCSRFIFINMDTLKFLVMSLVYVVQNNLLYISASHLDATTYQVTYQLRILTSSLLSVVLLKRNLLPSQWVALVLLVIGVGIAQLSGSSEGHKQASIKADSQNRLIGFCAVLVASFLSGFAGIIIEMILKCSDISVWMRNAQLTFMSFPFAFLTCLISDWNKVVHLGWFYGYDYFILYLIVLQAAGGMLSFLVLKHADNILKGFATSLAIIISALASVFLFNFRITILLTTGAALVIGSIFLYNKPAPDEKRPLMFKHIEDV</sequence>
<evidence type="ECO:0000256" key="3">
    <source>
        <dbReference type="ARBA" id="ARBA00022597"/>
    </source>
</evidence>
<dbReference type="NCBIfam" id="TIGR00803">
    <property type="entry name" value="nst"/>
    <property type="match status" value="1"/>
</dbReference>
<keyword evidence="4 7" id="KW-0812">Transmembrane</keyword>
<evidence type="ECO:0000256" key="7">
    <source>
        <dbReference type="SAM" id="Phobius"/>
    </source>
</evidence>
<feature type="transmembrane region" description="Helical" evidence="7">
    <location>
        <begin position="78"/>
        <end position="100"/>
    </location>
</feature>
<evidence type="ECO:0000256" key="1">
    <source>
        <dbReference type="ARBA" id="ARBA00004141"/>
    </source>
</evidence>
<proteinExistence type="inferred from homology"/>
<dbReference type="SUPFAM" id="SSF103481">
    <property type="entry name" value="Multidrug resistance efflux transporter EmrE"/>
    <property type="match status" value="1"/>
</dbReference>
<evidence type="ECO:0000256" key="5">
    <source>
        <dbReference type="ARBA" id="ARBA00022989"/>
    </source>
</evidence>
<evidence type="ECO:0000256" key="4">
    <source>
        <dbReference type="ARBA" id="ARBA00022692"/>
    </source>
</evidence>
<reference evidence="8" key="1">
    <citation type="submission" date="2022-01" db="EMBL/GenBank/DDBJ databases">
        <authorList>
            <person name="King R."/>
        </authorList>
    </citation>
    <scope>NUCLEOTIDE SEQUENCE</scope>
</reference>
<name>A0A9P0E9A7_NEZVI</name>
<feature type="transmembrane region" description="Helical" evidence="7">
    <location>
        <begin position="248"/>
        <end position="269"/>
    </location>
</feature>
<dbReference type="Pfam" id="PF04142">
    <property type="entry name" value="Nuc_sug_transp"/>
    <property type="match status" value="1"/>
</dbReference>
<feature type="transmembrane region" description="Helical" evidence="7">
    <location>
        <begin position="144"/>
        <end position="161"/>
    </location>
</feature>
<evidence type="ECO:0000313" key="9">
    <source>
        <dbReference type="Proteomes" id="UP001152798"/>
    </source>
</evidence>
<keyword evidence="9" id="KW-1185">Reference proteome</keyword>
<feature type="transmembrane region" description="Helical" evidence="7">
    <location>
        <begin position="301"/>
        <end position="319"/>
    </location>
</feature>
<evidence type="ECO:0000256" key="6">
    <source>
        <dbReference type="ARBA" id="ARBA00023136"/>
    </source>
</evidence>
<dbReference type="PIRSF" id="PIRSF005799">
    <property type="entry name" value="UDP-gal_transpt"/>
    <property type="match status" value="1"/>
</dbReference>
<dbReference type="EMBL" id="OV725077">
    <property type="protein sequence ID" value="CAH1392448.1"/>
    <property type="molecule type" value="Genomic_DNA"/>
</dbReference>
<keyword evidence="6 7" id="KW-0472">Membrane</keyword>
<evidence type="ECO:0008006" key="10">
    <source>
        <dbReference type="Google" id="ProtNLM"/>
    </source>
</evidence>
<feature type="transmembrane region" description="Helical" evidence="7">
    <location>
        <begin position="120"/>
        <end position="137"/>
    </location>
</feature>
<accession>A0A9P0E9A7</accession>
<gene>
    <name evidence="8" type="ORF">NEZAVI_LOCUS3261</name>
</gene>
<dbReference type="InterPro" id="IPR007271">
    <property type="entry name" value="Nuc_sug_transpt"/>
</dbReference>
<feature type="transmembrane region" description="Helical" evidence="7">
    <location>
        <begin position="217"/>
        <end position="236"/>
    </location>
</feature>
<dbReference type="AlphaFoldDB" id="A0A9P0E9A7"/>
<feature type="transmembrane region" description="Helical" evidence="7">
    <location>
        <begin position="276"/>
        <end position="295"/>
    </location>
</feature>
<dbReference type="OrthoDB" id="408493at2759"/>
<comment type="similarity">
    <text evidence="2">Belongs to the nucleotide-sugar transporter family. SLC35A subfamily.</text>
</comment>
<dbReference type="GO" id="GO:0015165">
    <property type="term" value="F:pyrimidine nucleotide-sugar transmembrane transporter activity"/>
    <property type="evidence" value="ECO:0007669"/>
    <property type="project" value="InterPro"/>
</dbReference>
<evidence type="ECO:0000256" key="2">
    <source>
        <dbReference type="ARBA" id="ARBA00009976"/>
    </source>
</evidence>
<organism evidence="8 9">
    <name type="scientific">Nezara viridula</name>
    <name type="common">Southern green stink bug</name>
    <name type="synonym">Cimex viridulus</name>
    <dbReference type="NCBI Taxonomy" id="85310"/>
    <lineage>
        <taxon>Eukaryota</taxon>
        <taxon>Metazoa</taxon>
        <taxon>Ecdysozoa</taxon>
        <taxon>Arthropoda</taxon>
        <taxon>Hexapoda</taxon>
        <taxon>Insecta</taxon>
        <taxon>Pterygota</taxon>
        <taxon>Neoptera</taxon>
        <taxon>Paraneoptera</taxon>
        <taxon>Hemiptera</taxon>
        <taxon>Heteroptera</taxon>
        <taxon>Panheteroptera</taxon>
        <taxon>Pentatomomorpha</taxon>
        <taxon>Pentatomoidea</taxon>
        <taxon>Pentatomidae</taxon>
        <taxon>Pentatominae</taxon>
        <taxon>Nezara</taxon>
    </lineage>
</organism>
<dbReference type="Proteomes" id="UP001152798">
    <property type="component" value="Chromosome 1"/>
</dbReference>